<reference evidence="2 3" key="1">
    <citation type="submission" date="2018-06" db="EMBL/GenBank/DDBJ databases">
        <title>Whole genome sequencing of Candida tropicalis (genome annotated by CSBL at Korea University).</title>
        <authorList>
            <person name="Ahn J."/>
        </authorList>
    </citation>
    <scope>NUCLEOTIDE SEQUENCE [LARGE SCALE GENOMIC DNA]</scope>
    <source>
        <strain evidence="2 3">ATCC 20962</strain>
    </source>
</reference>
<gene>
    <name evidence="2" type="primary">RIB2_1</name>
    <name evidence="2" type="ORF">Cantr_08110</name>
</gene>
<dbReference type="OrthoDB" id="424794at2759"/>
<feature type="domain" description="Pseudouridine synthase RsuA/RluA-like" evidence="1">
    <location>
        <begin position="115"/>
        <end position="266"/>
    </location>
</feature>
<dbReference type="Pfam" id="PF00849">
    <property type="entry name" value="PseudoU_synth_2"/>
    <property type="match status" value="1"/>
</dbReference>
<dbReference type="GO" id="GO:0003723">
    <property type="term" value="F:RNA binding"/>
    <property type="evidence" value="ECO:0007669"/>
    <property type="project" value="InterPro"/>
</dbReference>
<evidence type="ECO:0000313" key="3">
    <source>
        <dbReference type="Proteomes" id="UP000253472"/>
    </source>
</evidence>
<evidence type="ECO:0000259" key="1">
    <source>
        <dbReference type="Pfam" id="PF00849"/>
    </source>
</evidence>
<name>A0A367Y456_9ASCO</name>
<sequence length="392" mass="45288">MSKIIIENNYRKVLPYYVNLETFIKGRWQGRTLLDVFLSDFGESEQHLINDIRSEKLYIIANGNKPGMSVTLKGVDSLVDRKLHPKDVICHSVHRHEPPIPYHGEIKTVYEDDELLVVDKPSGAPTHPTGNYYLNSVTEMVKQQFGLDAVWPCHRLDKVTSGVLILGKTLAAGSRILKLIQVHKNQTEKTYLARVVGNFPDGRHQYNCPIFAVNLNGYLVPGSADGIPLDSTTIFEKVAYSVSMDQSVVRCTPITGKFHQIRIHLRNLGFPIVNDLFYRGDSELVNRKLAIEQELYDKLFEKYPEFRTFGTTRGDGEINLHLLDEKLRDKLDLLKRDHNVFLKQKKIHYCNECQREVFNVEYKLNHDIWLHALSFKYDKYEFVTDLPEWANI</sequence>
<dbReference type="PANTHER" id="PTHR21600:SF40">
    <property type="entry name" value="PSEUDOURIDYLATE SYNTHASE RPUSD2"/>
    <property type="match status" value="1"/>
</dbReference>
<proteinExistence type="predicted"/>
<comment type="caution">
    <text evidence="2">The sequence shown here is derived from an EMBL/GenBank/DDBJ whole genome shotgun (WGS) entry which is preliminary data.</text>
</comment>
<dbReference type="CDD" id="cd02557">
    <property type="entry name" value="PseudoU_synth_ScRIB2"/>
    <property type="match status" value="1"/>
</dbReference>
<organism evidence="2 3">
    <name type="scientific">Candida viswanathii</name>
    <dbReference type="NCBI Taxonomy" id="5486"/>
    <lineage>
        <taxon>Eukaryota</taxon>
        <taxon>Fungi</taxon>
        <taxon>Dikarya</taxon>
        <taxon>Ascomycota</taxon>
        <taxon>Saccharomycotina</taxon>
        <taxon>Pichiomycetes</taxon>
        <taxon>Debaryomycetaceae</taxon>
        <taxon>Candida/Lodderomyces clade</taxon>
        <taxon>Candida</taxon>
    </lineage>
</organism>
<dbReference type="GO" id="GO:0000455">
    <property type="term" value="P:enzyme-directed rRNA pseudouridine synthesis"/>
    <property type="evidence" value="ECO:0007669"/>
    <property type="project" value="TreeGrafter"/>
</dbReference>
<dbReference type="EMBL" id="QLNQ01000026">
    <property type="protein sequence ID" value="RCK60644.1"/>
    <property type="molecule type" value="Genomic_DNA"/>
</dbReference>
<accession>A0A367Y456</accession>
<keyword evidence="3" id="KW-1185">Reference proteome</keyword>
<dbReference type="SUPFAM" id="SSF55120">
    <property type="entry name" value="Pseudouridine synthase"/>
    <property type="match status" value="1"/>
</dbReference>
<dbReference type="AlphaFoldDB" id="A0A367Y456"/>
<dbReference type="STRING" id="5486.A0A367Y456"/>
<dbReference type="InterPro" id="IPR020103">
    <property type="entry name" value="PsdUridine_synth_cat_dom_sf"/>
</dbReference>
<evidence type="ECO:0000313" key="2">
    <source>
        <dbReference type="EMBL" id="RCK60644.1"/>
    </source>
</evidence>
<dbReference type="Proteomes" id="UP000253472">
    <property type="component" value="Unassembled WGS sequence"/>
</dbReference>
<dbReference type="Gene3D" id="3.30.2350.10">
    <property type="entry name" value="Pseudouridine synthase"/>
    <property type="match status" value="1"/>
</dbReference>
<dbReference type="PANTHER" id="PTHR21600">
    <property type="entry name" value="MITOCHONDRIAL RNA PSEUDOURIDINE SYNTHASE"/>
    <property type="match status" value="1"/>
</dbReference>
<dbReference type="PROSITE" id="PS01129">
    <property type="entry name" value="PSI_RLU"/>
    <property type="match status" value="1"/>
</dbReference>
<dbReference type="GO" id="GO:0009982">
    <property type="term" value="F:pseudouridine synthase activity"/>
    <property type="evidence" value="ECO:0007669"/>
    <property type="project" value="InterPro"/>
</dbReference>
<dbReference type="InterPro" id="IPR050188">
    <property type="entry name" value="RluA_PseudoU_synthase"/>
</dbReference>
<protein>
    <submittedName>
        <fullName evidence="2">Bifunctional protein RIB2</fullName>
    </submittedName>
</protein>
<dbReference type="InterPro" id="IPR006224">
    <property type="entry name" value="PsdUridine_synth_RluA-like_CS"/>
</dbReference>
<dbReference type="InterPro" id="IPR006145">
    <property type="entry name" value="PsdUridine_synth_RsuA/RluA"/>
</dbReference>